<accession>A0A1H4JIV0</accession>
<dbReference type="AlphaFoldDB" id="A0A1H4JIV0"/>
<gene>
    <name evidence="1" type="ORF">SAMN04489727_1924</name>
</gene>
<sequence length="98" mass="10741">MMPEHDDADAGIEARIADGGWAVRPHEWAAVDGLPVADWRADVRRRCVEAGVPYAFQIDLEHGVTAVINPRNPPDETAIAARIAELTRIPGPGDHDRR</sequence>
<evidence type="ECO:0000313" key="1">
    <source>
        <dbReference type="EMBL" id="SEB45965.1"/>
    </source>
</evidence>
<reference evidence="2" key="1">
    <citation type="submission" date="2016-10" db="EMBL/GenBank/DDBJ databases">
        <authorList>
            <person name="Varghese N."/>
            <person name="Submissions S."/>
        </authorList>
    </citation>
    <scope>NUCLEOTIDE SEQUENCE [LARGE SCALE GENOMIC DNA]</scope>
    <source>
        <strain evidence="2">DSM 44544</strain>
    </source>
</reference>
<protein>
    <submittedName>
        <fullName evidence="1">Uncharacterized protein</fullName>
    </submittedName>
</protein>
<proteinExistence type="predicted"/>
<organism evidence="1 2">
    <name type="scientific">Amycolatopsis tolypomycina</name>
    <dbReference type="NCBI Taxonomy" id="208445"/>
    <lineage>
        <taxon>Bacteria</taxon>
        <taxon>Bacillati</taxon>
        <taxon>Actinomycetota</taxon>
        <taxon>Actinomycetes</taxon>
        <taxon>Pseudonocardiales</taxon>
        <taxon>Pseudonocardiaceae</taxon>
        <taxon>Amycolatopsis</taxon>
    </lineage>
</organism>
<keyword evidence="2" id="KW-1185">Reference proteome</keyword>
<dbReference type="Proteomes" id="UP000199622">
    <property type="component" value="Unassembled WGS sequence"/>
</dbReference>
<dbReference type="EMBL" id="FNSO01000003">
    <property type="protein sequence ID" value="SEB45965.1"/>
    <property type="molecule type" value="Genomic_DNA"/>
</dbReference>
<evidence type="ECO:0000313" key="2">
    <source>
        <dbReference type="Proteomes" id="UP000199622"/>
    </source>
</evidence>
<name>A0A1H4JIV0_9PSEU</name>